<dbReference type="Gene3D" id="3.90.230.10">
    <property type="entry name" value="Creatinase/methionine aminopeptidase superfamily"/>
    <property type="match status" value="1"/>
</dbReference>
<dbReference type="EMBL" id="BARW01013919">
    <property type="protein sequence ID" value="GAI72888.1"/>
    <property type="molecule type" value="Genomic_DNA"/>
</dbReference>
<accession>X1QX80</accession>
<dbReference type="AlphaFoldDB" id="X1QX80"/>
<dbReference type="SUPFAM" id="SSF55920">
    <property type="entry name" value="Creatinase/aminopeptidase"/>
    <property type="match status" value="1"/>
</dbReference>
<gene>
    <name evidence="1" type="ORF">S12H4_25123</name>
</gene>
<protein>
    <submittedName>
        <fullName evidence="1">Uncharacterized protein</fullName>
    </submittedName>
</protein>
<sequence>AKQNLGIRLEDTAVITESGARMLTTYPRNLFSQ</sequence>
<organism evidence="1">
    <name type="scientific">marine sediment metagenome</name>
    <dbReference type="NCBI Taxonomy" id="412755"/>
    <lineage>
        <taxon>unclassified sequences</taxon>
        <taxon>metagenomes</taxon>
        <taxon>ecological metagenomes</taxon>
    </lineage>
</organism>
<proteinExistence type="predicted"/>
<evidence type="ECO:0000313" key="1">
    <source>
        <dbReference type="EMBL" id="GAI72888.1"/>
    </source>
</evidence>
<name>X1QX80_9ZZZZ</name>
<feature type="non-terminal residue" evidence="1">
    <location>
        <position position="1"/>
    </location>
</feature>
<dbReference type="InterPro" id="IPR036005">
    <property type="entry name" value="Creatinase/aminopeptidase-like"/>
</dbReference>
<comment type="caution">
    <text evidence="1">The sequence shown here is derived from an EMBL/GenBank/DDBJ whole genome shotgun (WGS) entry which is preliminary data.</text>
</comment>
<reference evidence="1" key="1">
    <citation type="journal article" date="2014" name="Front. Microbiol.">
        <title>High frequency of phylogenetically diverse reductive dehalogenase-homologous genes in deep subseafloor sedimentary metagenomes.</title>
        <authorList>
            <person name="Kawai M."/>
            <person name="Futagami T."/>
            <person name="Toyoda A."/>
            <person name="Takaki Y."/>
            <person name="Nishi S."/>
            <person name="Hori S."/>
            <person name="Arai W."/>
            <person name="Tsubouchi T."/>
            <person name="Morono Y."/>
            <person name="Uchiyama I."/>
            <person name="Ito T."/>
            <person name="Fujiyama A."/>
            <person name="Inagaki F."/>
            <person name="Takami H."/>
        </authorList>
    </citation>
    <scope>NUCLEOTIDE SEQUENCE</scope>
    <source>
        <strain evidence="1">Expedition CK06-06</strain>
    </source>
</reference>